<accession>A0A1M6GWA5</accession>
<name>A0A1M6GWA5_9FIRM</name>
<feature type="domain" description="Mur ligase C-terminal" evidence="13">
    <location>
        <begin position="322"/>
        <end position="448"/>
    </location>
</feature>
<keyword evidence="5 10" id="KW-0067">ATP-binding</keyword>
<dbReference type="EC" id="6.3.2.10" evidence="10 11"/>
<keyword evidence="3 10" id="KW-0132">Cell division</keyword>
<comment type="function">
    <text evidence="10 11">Involved in cell wall formation. Catalyzes the final step in the synthesis of UDP-N-acetylmuramoyl-pentapeptide, the precursor of murein.</text>
</comment>
<dbReference type="SUPFAM" id="SSF53623">
    <property type="entry name" value="MurD-like peptide ligases, catalytic domain"/>
    <property type="match status" value="1"/>
</dbReference>
<evidence type="ECO:0000256" key="1">
    <source>
        <dbReference type="ARBA" id="ARBA00022490"/>
    </source>
</evidence>
<dbReference type="HAMAP" id="MF_02019">
    <property type="entry name" value="MurF"/>
    <property type="match status" value="1"/>
</dbReference>
<comment type="pathway">
    <text evidence="10 11">Cell wall biogenesis; peptidoglycan biosynthesis.</text>
</comment>
<dbReference type="AlphaFoldDB" id="A0A1M6GWA5"/>
<evidence type="ECO:0000256" key="11">
    <source>
        <dbReference type="RuleBase" id="RU004136"/>
    </source>
</evidence>
<dbReference type="NCBIfam" id="TIGR01143">
    <property type="entry name" value="murF"/>
    <property type="match status" value="1"/>
</dbReference>
<protein>
    <recommendedName>
        <fullName evidence="10 11">UDP-N-acetylmuramoyl-tripeptide--D-alanyl-D-alanine ligase</fullName>
        <ecNumber evidence="10 11">6.3.2.10</ecNumber>
    </recommendedName>
    <alternativeName>
        <fullName evidence="10">D-alanyl-D-alanine-adding enzyme</fullName>
    </alternativeName>
</protein>
<evidence type="ECO:0000256" key="9">
    <source>
        <dbReference type="ARBA" id="ARBA00023316"/>
    </source>
</evidence>
<dbReference type="InterPro" id="IPR005863">
    <property type="entry name" value="UDP-N-AcMur_synth"/>
</dbReference>
<dbReference type="PANTHER" id="PTHR43024:SF1">
    <property type="entry name" value="UDP-N-ACETYLMURAMOYL-TRIPEPTIDE--D-ALANYL-D-ALANINE LIGASE"/>
    <property type="match status" value="1"/>
</dbReference>
<dbReference type="InterPro" id="IPR013221">
    <property type="entry name" value="Mur_ligase_cen"/>
</dbReference>
<evidence type="ECO:0000256" key="8">
    <source>
        <dbReference type="ARBA" id="ARBA00023306"/>
    </source>
</evidence>
<sequence length="463" mass="51269">MKLTIDEILEATQGEYLFKNIIESVEQIITDSRRIKGGELFVPLVGLNFDGHDFIPQAIQQGAKIILTHRILDKDVYMNEKICVISVKDTLKALQDLAKYHIRKFNIPIVGVTGSTGKTTTKDLIYSVLKQKYKVMKSEGNFNNHIGLPLSVFQLQKEHEAAIFEMGMSALGEIDTLAEIVRPNISVITNIGLSHIEHLGSQENIFKAKMEIANYLEREDVLIVNGDDPYLNGLKDQVLGFQNLFVGIHSLCDLKADNIKDLGEAGSTFDVLFEGQPVNFRLQVPGTHNIYNALSAIAVGRCLNMESAMIQKGIEAYQGSAMRLHIISIHDNIKIINDVYNASPDSMKAAISVLSKADAKRKIAVLGDMLEMGQYTKMGHYTVGCEIAKKSVDLLVVVGSSSVHMVEGAIDHGFDREKIIVCTNNQEATAYLKKTIKADDMILVKGSRSMKMEEIVAGIQERS</sequence>
<organism evidence="15 16">
    <name type="scientific">Geosporobacter subterraneus DSM 17957</name>
    <dbReference type="NCBI Taxonomy" id="1121919"/>
    <lineage>
        <taxon>Bacteria</taxon>
        <taxon>Bacillati</taxon>
        <taxon>Bacillota</taxon>
        <taxon>Clostridia</taxon>
        <taxon>Peptostreptococcales</taxon>
        <taxon>Thermotaleaceae</taxon>
        <taxon>Geosporobacter</taxon>
    </lineage>
</organism>
<comment type="similarity">
    <text evidence="10">Belongs to the MurCDEF family. MurF subfamily.</text>
</comment>
<dbReference type="GO" id="GO:0047480">
    <property type="term" value="F:UDP-N-acetylmuramoyl-tripeptide-D-alanyl-D-alanine ligase activity"/>
    <property type="evidence" value="ECO:0007669"/>
    <property type="project" value="UniProtKB-UniRule"/>
</dbReference>
<dbReference type="GO" id="GO:0051301">
    <property type="term" value="P:cell division"/>
    <property type="evidence" value="ECO:0007669"/>
    <property type="project" value="UniProtKB-KW"/>
</dbReference>
<dbReference type="SUPFAM" id="SSF63418">
    <property type="entry name" value="MurE/MurF N-terminal domain"/>
    <property type="match status" value="1"/>
</dbReference>
<evidence type="ECO:0000313" key="15">
    <source>
        <dbReference type="EMBL" id="SHJ14180.1"/>
    </source>
</evidence>
<evidence type="ECO:0000256" key="3">
    <source>
        <dbReference type="ARBA" id="ARBA00022618"/>
    </source>
</evidence>
<dbReference type="SUPFAM" id="SSF53244">
    <property type="entry name" value="MurD-like peptide ligases, peptide-binding domain"/>
    <property type="match status" value="1"/>
</dbReference>
<dbReference type="InterPro" id="IPR036615">
    <property type="entry name" value="Mur_ligase_C_dom_sf"/>
</dbReference>
<dbReference type="PANTHER" id="PTHR43024">
    <property type="entry name" value="UDP-N-ACETYLMURAMOYL-TRIPEPTIDE--D-ALANYL-D-ALANINE LIGASE"/>
    <property type="match status" value="1"/>
</dbReference>
<dbReference type="Pfam" id="PF01225">
    <property type="entry name" value="Mur_ligase"/>
    <property type="match status" value="1"/>
</dbReference>
<evidence type="ECO:0000259" key="14">
    <source>
        <dbReference type="Pfam" id="PF08245"/>
    </source>
</evidence>
<dbReference type="STRING" id="1121919.SAMN02745975_01378"/>
<evidence type="ECO:0000256" key="7">
    <source>
        <dbReference type="ARBA" id="ARBA00022984"/>
    </source>
</evidence>
<proteinExistence type="inferred from homology"/>
<keyword evidence="16" id="KW-1185">Reference proteome</keyword>
<dbReference type="Pfam" id="PF08245">
    <property type="entry name" value="Mur_ligase_M"/>
    <property type="match status" value="1"/>
</dbReference>
<dbReference type="EMBL" id="FQZV01000015">
    <property type="protein sequence ID" value="SHJ14180.1"/>
    <property type="molecule type" value="Genomic_DNA"/>
</dbReference>
<reference evidence="16" key="1">
    <citation type="submission" date="2016-11" db="EMBL/GenBank/DDBJ databases">
        <authorList>
            <person name="Varghese N."/>
            <person name="Submissions S."/>
        </authorList>
    </citation>
    <scope>NUCLEOTIDE SEQUENCE [LARGE SCALE GENOMIC DNA]</scope>
    <source>
        <strain evidence="16">DSM 17957</strain>
    </source>
</reference>
<keyword evidence="9 10" id="KW-0961">Cell wall biogenesis/degradation</keyword>
<comment type="catalytic activity">
    <reaction evidence="10 11">
        <text>D-alanyl-D-alanine + UDP-N-acetyl-alpha-D-muramoyl-L-alanyl-gamma-D-glutamyl-meso-2,6-diaminopimelate + ATP = UDP-N-acetyl-alpha-D-muramoyl-L-alanyl-gamma-D-glutamyl-meso-2,6-diaminopimeloyl-D-alanyl-D-alanine + ADP + phosphate + H(+)</text>
        <dbReference type="Rhea" id="RHEA:28374"/>
        <dbReference type="ChEBI" id="CHEBI:15378"/>
        <dbReference type="ChEBI" id="CHEBI:30616"/>
        <dbReference type="ChEBI" id="CHEBI:43474"/>
        <dbReference type="ChEBI" id="CHEBI:57822"/>
        <dbReference type="ChEBI" id="CHEBI:61386"/>
        <dbReference type="ChEBI" id="CHEBI:83905"/>
        <dbReference type="ChEBI" id="CHEBI:456216"/>
        <dbReference type="EC" id="6.3.2.10"/>
    </reaction>
</comment>
<gene>
    <name evidence="10" type="primary">murF</name>
    <name evidence="15" type="ORF">SAMN02745975_01378</name>
</gene>
<dbReference type="InterPro" id="IPR036565">
    <property type="entry name" value="Mur-like_cat_sf"/>
</dbReference>
<keyword evidence="7 10" id="KW-0573">Peptidoglycan synthesis</keyword>
<dbReference type="InterPro" id="IPR004101">
    <property type="entry name" value="Mur_ligase_C"/>
</dbReference>
<dbReference type="InterPro" id="IPR051046">
    <property type="entry name" value="MurCDEF_CellWall_CoF430Synth"/>
</dbReference>
<feature type="domain" description="Mur ligase N-terminal catalytic" evidence="12">
    <location>
        <begin position="26"/>
        <end position="99"/>
    </location>
</feature>
<dbReference type="InterPro" id="IPR000713">
    <property type="entry name" value="Mur_ligase_N"/>
</dbReference>
<evidence type="ECO:0000256" key="5">
    <source>
        <dbReference type="ARBA" id="ARBA00022840"/>
    </source>
</evidence>
<dbReference type="GO" id="GO:0005524">
    <property type="term" value="F:ATP binding"/>
    <property type="evidence" value="ECO:0007669"/>
    <property type="project" value="UniProtKB-UniRule"/>
</dbReference>
<comment type="subcellular location">
    <subcellularLocation>
        <location evidence="10 11">Cytoplasm</location>
    </subcellularLocation>
</comment>
<evidence type="ECO:0000259" key="12">
    <source>
        <dbReference type="Pfam" id="PF01225"/>
    </source>
</evidence>
<evidence type="ECO:0000256" key="6">
    <source>
        <dbReference type="ARBA" id="ARBA00022960"/>
    </source>
</evidence>
<keyword evidence="1 10" id="KW-0963">Cytoplasm</keyword>
<dbReference type="UniPathway" id="UPA00219"/>
<evidence type="ECO:0000313" key="16">
    <source>
        <dbReference type="Proteomes" id="UP000184536"/>
    </source>
</evidence>
<dbReference type="InterPro" id="IPR035911">
    <property type="entry name" value="MurE/MurF_N"/>
</dbReference>
<dbReference type="Gene3D" id="3.90.190.20">
    <property type="entry name" value="Mur ligase, C-terminal domain"/>
    <property type="match status" value="1"/>
</dbReference>
<feature type="binding site" evidence="10">
    <location>
        <begin position="114"/>
        <end position="120"/>
    </location>
    <ligand>
        <name>ATP</name>
        <dbReference type="ChEBI" id="CHEBI:30616"/>
    </ligand>
</feature>
<keyword evidence="4 10" id="KW-0547">Nucleotide-binding</keyword>
<dbReference type="GO" id="GO:0008360">
    <property type="term" value="P:regulation of cell shape"/>
    <property type="evidence" value="ECO:0007669"/>
    <property type="project" value="UniProtKB-KW"/>
</dbReference>
<dbReference type="GO" id="GO:0008766">
    <property type="term" value="F:UDP-N-acetylmuramoylalanyl-D-glutamyl-2,6-diaminopimelate-D-alanyl-D-alanine ligase activity"/>
    <property type="evidence" value="ECO:0007669"/>
    <property type="project" value="RHEA"/>
</dbReference>
<dbReference type="Gene3D" id="3.40.1190.10">
    <property type="entry name" value="Mur-like, catalytic domain"/>
    <property type="match status" value="1"/>
</dbReference>
<feature type="domain" description="Mur ligase central" evidence="14">
    <location>
        <begin position="112"/>
        <end position="299"/>
    </location>
</feature>
<keyword evidence="2 10" id="KW-0436">Ligase</keyword>
<dbReference type="Proteomes" id="UP000184536">
    <property type="component" value="Unassembled WGS sequence"/>
</dbReference>
<evidence type="ECO:0000256" key="4">
    <source>
        <dbReference type="ARBA" id="ARBA00022741"/>
    </source>
</evidence>
<dbReference type="GO" id="GO:0005737">
    <property type="term" value="C:cytoplasm"/>
    <property type="evidence" value="ECO:0007669"/>
    <property type="project" value="UniProtKB-SubCell"/>
</dbReference>
<evidence type="ECO:0000256" key="10">
    <source>
        <dbReference type="HAMAP-Rule" id="MF_02019"/>
    </source>
</evidence>
<dbReference type="RefSeq" id="WP_190014265.1">
    <property type="nucleotide sequence ID" value="NZ_FQZV01000015.1"/>
</dbReference>
<keyword evidence="6 10" id="KW-0133">Cell shape</keyword>
<dbReference type="Pfam" id="PF02875">
    <property type="entry name" value="Mur_ligase_C"/>
    <property type="match status" value="1"/>
</dbReference>
<evidence type="ECO:0000259" key="13">
    <source>
        <dbReference type="Pfam" id="PF02875"/>
    </source>
</evidence>
<dbReference type="Gene3D" id="3.40.1390.10">
    <property type="entry name" value="MurE/MurF, N-terminal domain"/>
    <property type="match status" value="1"/>
</dbReference>
<evidence type="ECO:0000256" key="2">
    <source>
        <dbReference type="ARBA" id="ARBA00022598"/>
    </source>
</evidence>
<dbReference type="GO" id="GO:0009252">
    <property type="term" value="P:peptidoglycan biosynthetic process"/>
    <property type="evidence" value="ECO:0007669"/>
    <property type="project" value="UniProtKB-UniRule"/>
</dbReference>
<dbReference type="GO" id="GO:0071555">
    <property type="term" value="P:cell wall organization"/>
    <property type="evidence" value="ECO:0007669"/>
    <property type="project" value="UniProtKB-KW"/>
</dbReference>
<keyword evidence="8 10" id="KW-0131">Cell cycle</keyword>